<protein>
    <submittedName>
        <fullName evidence="1">Uncharacterized protein</fullName>
    </submittedName>
</protein>
<evidence type="ECO:0000313" key="1">
    <source>
        <dbReference type="EnsemblMetazoa" id="MESCA009007-PA"/>
    </source>
</evidence>
<dbReference type="AlphaFoldDB" id="T1GYS0"/>
<reference evidence="2" key="1">
    <citation type="submission" date="2013-02" db="EMBL/GenBank/DDBJ databases">
        <authorList>
            <person name="Hughes D."/>
        </authorList>
    </citation>
    <scope>NUCLEOTIDE SEQUENCE</scope>
    <source>
        <strain>Durham</strain>
        <strain evidence="2">NC isolate 2 -- Noor lab</strain>
    </source>
</reference>
<keyword evidence="2" id="KW-1185">Reference proteome</keyword>
<name>T1GYS0_MEGSC</name>
<dbReference type="EMBL" id="CAQQ02159149">
    <property type="status" value="NOT_ANNOTATED_CDS"/>
    <property type="molecule type" value="Genomic_DNA"/>
</dbReference>
<dbReference type="EnsemblMetazoa" id="MESCA009007-RA">
    <property type="protein sequence ID" value="MESCA009007-PA"/>
    <property type="gene ID" value="MESCA009007"/>
</dbReference>
<accession>T1GYS0</accession>
<dbReference type="Proteomes" id="UP000015102">
    <property type="component" value="Unassembled WGS sequence"/>
</dbReference>
<sequence length="106" mass="12187">MTTLNSLGFEFSFKSVNHNCNLLVASHILTAEITKCNLKSKDIEIVKGERMPFGRKSPLDALAHPGAVLAYKYTQFRQKRREAASRRITEKELTSLHHKIRELNYQ</sequence>
<dbReference type="EMBL" id="CAQQ02159150">
    <property type="status" value="NOT_ANNOTATED_CDS"/>
    <property type="molecule type" value="Genomic_DNA"/>
</dbReference>
<proteinExistence type="predicted"/>
<reference evidence="1" key="2">
    <citation type="submission" date="2015-06" db="UniProtKB">
        <authorList>
            <consortium name="EnsemblMetazoa"/>
        </authorList>
    </citation>
    <scope>IDENTIFICATION</scope>
</reference>
<dbReference type="STRING" id="36166.T1GYS0"/>
<dbReference type="HOGENOM" id="CLU_2226214_0_0_1"/>
<organism evidence="1 2">
    <name type="scientific">Megaselia scalaris</name>
    <name type="common">Humpbacked fly</name>
    <name type="synonym">Phora scalaris</name>
    <dbReference type="NCBI Taxonomy" id="36166"/>
    <lineage>
        <taxon>Eukaryota</taxon>
        <taxon>Metazoa</taxon>
        <taxon>Ecdysozoa</taxon>
        <taxon>Arthropoda</taxon>
        <taxon>Hexapoda</taxon>
        <taxon>Insecta</taxon>
        <taxon>Pterygota</taxon>
        <taxon>Neoptera</taxon>
        <taxon>Endopterygota</taxon>
        <taxon>Diptera</taxon>
        <taxon>Brachycera</taxon>
        <taxon>Muscomorpha</taxon>
        <taxon>Platypezoidea</taxon>
        <taxon>Phoridae</taxon>
        <taxon>Megaseliini</taxon>
        <taxon>Megaselia</taxon>
    </lineage>
</organism>
<evidence type="ECO:0000313" key="2">
    <source>
        <dbReference type="Proteomes" id="UP000015102"/>
    </source>
</evidence>